<protein>
    <submittedName>
        <fullName evidence="2">Uncharacterized protein</fullName>
    </submittedName>
</protein>
<accession>A0A1Y2IES4</accession>
<dbReference type="AlphaFoldDB" id="A0A1Y2IES4"/>
<feature type="region of interest" description="Disordered" evidence="1">
    <location>
        <begin position="1"/>
        <end position="26"/>
    </location>
</feature>
<feature type="compositionally biased region" description="Polar residues" evidence="1">
    <location>
        <begin position="10"/>
        <end position="26"/>
    </location>
</feature>
<evidence type="ECO:0000313" key="3">
    <source>
        <dbReference type="Proteomes" id="UP000193067"/>
    </source>
</evidence>
<name>A0A1Y2IES4_TRAC3</name>
<evidence type="ECO:0000256" key="1">
    <source>
        <dbReference type="SAM" id="MobiDB-lite"/>
    </source>
</evidence>
<organism evidence="2 3">
    <name type="scientific">Trametes coccinea (strain BRFM310)</name>
    <name type="common">Pycnoporus coccineus</name>
    <dbReference type="NCBI Taxonomy" id="1353009"/>
    <lineage>
        <taxon>Eukaryota</taxon>
        <taxon>Fungi</taxon>
        <taxon>Dikarya</taxon>
        <taxon>Basidiomycota</taxon>
        <taxon>Agaricomycotina</taxon>
        <taxon>Agaricomycetes</taxon>
        <taxon>Polyporales</taxon>
        <taxon>Polyporaceae</taxon>
        <taxon>Trametes</taxon>
    </lineage>
</organism>
<reference evidence="2 3" key="1">
    <citation type="journal article" date="2015" name="Biotechnol. Biofuels">
        <title>Enhanced degradation of softwood versus hardwood by the white-rot fungus Pycnoporus coccineus.</title>
        <authorList>
            <person name="Couturier M."/>
            <person name="Navarro D."/>
            <person name="Chevret D."/>
            <person name="Henrissat B."/>
            <person name="Piumi F."/>
            <person name="Ruiz-Duenas F.J."/>
            <person name="Martinez A.T."/>
            <person name="Grigoriev I.V."/>
            <person name="Riley R."/>
            <person name="Lipzen A."/>
            <person name="Berrin J.G."/>
            <person name="Master E.R."/>
            <person name="Rosso M.N."/>
        </authorList>
    </citation>
    <scope>NUCLEOTIDE SEQUENCE [LARGE SCALE GENOMIC DNA]</scope>
    <source>
        <strain evidence="2 3">BRFM310</strain>
    </source>
</reference>
<proteinExistence type="predicted"/>
<sequence length="174" mass="18224">MPCFQPPSSGPTVTHTAEEPNTSSLELTGTCAPFTTTEAQAQAQPVPRPVHCACRITRRRARSLAKASQSASGSELRGAPADGRQRSPACCRLAAGPRSQGVGGGGRLSTRFHASTPEAPKPNSPCARASCRGYKLSPMPCRVCFSPVVRSPSSTGSPRCVYPLPMTAHKTFSS</sequence>
<gene>
    <name evidence="2" type="ORF">PYCCODRAFT_902844</name>
</gene>
<feature type="region of interest" description="Disordered" evidence="1">
    <location>
        <begin position="63"/>
        <end position="124"/>
    </location>
</feature>
<dbReference type="EMBL" id="KZ084133">
    <property type="protein sequence ID" value="OSC98840.1"/>
    <property type="molecule type" value="Genomic_DNA"/>
</dbReference>
<keyword evidence="3" id="KW-1185">Reference proteome</keyword>
<dbReference type="Proteomes" id="UP000193067">
    <property type="component" value="Unassembled WGS sequence"/>
</dbReference>
<evidence type="ECO:0000313" key="2">
    <source>
        <dbReference type="EMBL" id="OSC98840.1"/>
    </source>
</evidence>